<evidence type="ECO:0000256" key="4">
    <source>
        <dbReference type="ARBA" id="ARBA00022989"/>
    </source>
</evidence>
<dbReference type="HOGENOM" id="CLU_049109_8_1_1"/>
<organism evidence="8 9">
    <name type="scientific">Kazachstania africana (strain ATCC 22294 / BCRC 22015 / CBS 2517 / CECT 1963 / NBRC 1671 / NRRL Y-8276)</name>
    <name type="common">Yeast</name>
    <name type="synonym">Kluyveromyces africanus</name>
    <dbReference type="NCBI Taxonomy" id="1071382"/>
    <lineage>
        <taxon>Eukaryota</taxon>
        <taxon>Fungi</taxon>
        <taxon>Dikarya</taxon>
        <taxon>Ascomycota</taxon>
        <taxon>Saccharomycotina</taxon>
        <taxon>Saccharomycetes</taxon>
        <taxon>Saccharomycetales</taxon>
        <taxon>Saccharomycetaceae</taxon>
        <taxon>Kazachstania</taxon>
    </lineage>
</organism>
<sequence>MTRILDLYKLALKKHPKTTNAVTTGALFGAGDVSAQFLFPYTEHKGTIESKENHKRKVAWKYDFSRTARAIVYGSLIFSFVGDRWYKFLNYKVKLPNKPSNHYTNLLCRVGVDQLGFAPISLPFYFMCMSAMEGKSFDDAKIKVKTQWWNTLVTNWCVWPLFQAVNFSLIPVQHRLLAVNTISIFWNTFLSFKNSYIPVEKERYPVYYPPVAE</sequence>
<gene>
    <name evidence="8" type="primary">KAFR0B01700</name>
    <name evidence="8" type="ORF">KAFR_0B01700</name>
</gene>
<reference evidence="8 9" key="1">
    <citation type="journal article" date="2011" name="Proc. Natl. Acad. Sci. U.S.A.">
        <title>Evolutionary erosion of yeast sex chromosomes by mating-type switching accidents.</title>
        <authorList>
            <person name="Gordon J.L."/>
            <person name="Armisen D."/>
            <person name="Proux-Wera E."/>
            <person name="Oheigeartaigh S.S."/>
            <person name="Byrne K.P."/>
            <person name="Wolfe K.H."/>
        </authorList>
    </citation>
    <scope>NUCLEOTIDE SEQUENCE [LARGE SCALE GENOMIC DNA]</scope>
    <source>
        <strain evidence="9">ATCC 22294 / BCRC 22015 / CBS 2517 / CECT 1963 / NBRC 1671 / NRRL Y-8276</strain>
    </source>
</reference>
<dbReference type="Pfam" id="PF04117">
    <property type="entry name" value="Mpv17_PMP22"/>
    <property type="match status" value="1"/>
</dbReference>
<dbReference type="InParanoid" id="H2AQ19"/>
<comment type="similarity">
    <text evidence="2 7">Belongs to the peroxisomal membrane protein PXMP2/4 family.</text>
</comment>
<evidence type="ECO:0000313" key="9">
    <source>
        <dbReference type="Proteomes" id="UP000005220"/>
    </source>
</evidence>
<dbReference type="EMBL" id="HE650822">
    <property type="protein sequence ID" value="CCF56469.1"/>
    <property type="molecule type" value="Genomic_DNA"/>
</dbReference>
<keyword evidence="5" id="KW-0472">Membrane</keyword>
<evidence type="ECO:0000256" key="6">
    <source>
        <dbReference type="ARBA" id="ARBA00039302"/>
    </source>
</evidence>
<keyword evidence="4" id="KW-1133">Transmembrane helix</keyword>
<accession>H2AQ19</accession>
<dbReference type="Proteomes" id="UP000005220">
    <property type="component" value="Chromosome 2"/>
</dbReference>
<evidence type="ECO:0000256" key="3">
    <source>
        <dbReference type="ARBA" id="ARBA00022692"/>
    </source>
</evidence>
<dbReference type="GeneID" id="13884922"/>
<proteinExistence type="inferred from homology"/>
<dbReference type="KEGG" id="kaf:KAFR_0B01700"/>
<dbReference type="OrthoDB" id="430207at2759"/>
<dbReference type="eggNOG" id="KOG1944">
    <property type="taxonomic scope" value="Eukaryota"/>
</dbReference>
<evidence type="ECO:0000313" key="8">
    <source>
        <dbReference type="EMBL" id="CCF56469.1"/>
    </source>
</evidence>
<evidence type="ECO:0000256" key="1">
    <source>
        <dbReference type="ARBA" id="ARBA00004141"/>
    </source>
</evidence>
<name>H2AQ19_KAZAF</name>
<dbReference type="PANTHER" id="PTHR11266">
    <property type="entry name" value="PEROXISOMAL MEMBRANE PROTEIN 2, PXMP2 MPV17"/>
    <property type="match status" value="1"/>
</dbReference>
<evidence type="ECO:0000256" key="5">
    <source>
        <dbReference type="ARBA" id="ARBA00023136"/>
    </source>
</evidence>
<evidence type="ECO:0000256" key="7">
    <source>
        <dbReference type="RuleBase" id="RU363053"/>
    </source>
</evidence>
<evidence type="ECO:0000256" key="2">
    <source>
        <dbReference type="ARBA" id="ARBA00006824"/>
    </source>
</evidence>
<comment type="subcellular location">
    <subcellularLocation>
        <location evidence="1">Membrane</location>
        <topology evidence="1">Multi-pass membrane protein</topology>
    </subcellularLocation>
</comment>
<dbReference type="AlphaFoldDB" id="H2AQ19"/>
<dbReference type="PANTHER" id="PTHR11266:SF17">
    <property type="entry name" value="PROTEIN MPV17"/>
    <property type="match status" value="1"/>
</dbReference>
<keyword evidence="9" id="KW-1185">Reference proteome</keyword>
<dbReference type="GO" id="GO:0005743">
    <property type="term" value="C:mitochondrial inner membrane"/>
    <property type="evidence" value="ECO:0007669"/>
    <property type="project" value="EnsemblFungi"/>
</dbReference>
<dbReference type="RefSeq" id="XP_003955604.1">
    <property type="nucleotide sequence ID" value="XM_003955555.1"/>
</dbReference>
<dbReference type="FunCoup" id="H2AQ19">
    <property type="interactions" value="620"/>
</dbReference>
<keyword evidence="3" id="KW-0812">Transmembrane</keyword>
<dbReference type="STRING" id="1071382.H2AQ19"/>
<dbReference type="GO" id="GO:0006067">
    <property type="term" value="P:ethanol metabolic process"/>
    <property type="evidence" value="ECO:0007669"/>
    <property type="project" value="EnsemblFungi"/>
</dbReference>
<dbReference type="InterPro" id="IPR007248">
    <property type="entry name" value="Mpv17_PMP22"/>
</dbReference>
<protein>
    <recommendedName>
        <fullName evidence="6">Protein SYM1</fullName>
    </recommendedName>
</protein>